<evidence type="ECO:0000256" key="4">
    <source>
        <dbReference type="ARBA" id="ARBA00022679"/>
    </source>
</evidence>
<accession>A0A160T199</accession>
<evidence type="ECO:0000256" key="3">
    <source>
        <dbReference type="ARBA" id="ARBA00022676"/>
    </source>
</evidence>
<dbReference type="AlphaFoldDB" id="A0A160T199"/>
<dbReference type="PANTHER" id="PTHR33908:SF11">
    <property type="entry name" value="MEMBRANE PROTEIN"/>
    <property type="match status" value="1"/>
</dbReference>
<dbReference type="GO" id="GO:0016763">
    <property type="term" value="F:pentosyltransferase activity"/>
    <property type="evidence" value="ECO:0007669"/>
    <property type="project" value="TreeGrafter"/>
</dbReference>
<gene>
    <name evidence="10" type="ORF">CFX0092_A0690</name>
</gene>
<keyword evidence="3" id="KW-0328">Glycosyltransferase</keyword>
<feature type="transmembrane region" description="Helical" evidence="8">
    <location>
        <begin position="431"/>
        <end position="452"/>
    </location>
</feature>
<evidence type="ECO:0000259" key="9">
    <source>
        <dbReference type="Pfam" id="PF13231"/>
    </source>
</evidence>
<sequence>MLAHPATERRLLALILLLYVALGFTYALVTPPFEASDELWHYPMVQHLAGGNSLPVQVFDPALAGPWNQEASQPPLYYYLGAALTFWIDQSDMAQARWLNPHVDNGLITPDGNNNLAVHDPAADPWAGALLAVRVVRLVSVLLGAATVYLTYRIAAATAPGRPAVALGAAAINAFLPMFLFISGAVNNDNLAVPLTSLALLLMMRIVAKRREKYTPVRWTEWFTVGVIIGLAILTKEGTLGLIPMALGTAVVAAWQGWCRGAGEQGGRGAEELPSRQRSLSPLLPFSPAPLPPDSRPAHASPATAVRDLLSAVALLALPILAIAGWWYYRNIVLYGDWLGWSAFIAVLGQRGHPASLAQLWGERRGFMMSFWGLFGGVNVPMWMWVYTVLNAILLLSVVGFVLHLLRLLLAEARAWRESREGWFPCLLRPVERHFGLIVNVLFAAAVVYGLIQWATTTWSSQGRLVFTAISSLSTIMAVGLGEIGRRGAGAQGSRGAPPSRRLGDWIIMGVAVFLLLVAAAAPWLWIRPAYLPPTYTGPLAEQTAVEFGEALRLVGYEVEYDDPRPGDAVRVRLEWEVLQAMERDWSVFVHLNDPVLGRPIAQRDMYPGAGLRPTSLLQPGERLVDEYVLTIPPTAMAPAELELTVGLYDFATGKRLTAGGGDAAVLATIPLTATEGPYPNPVSLFFEHGLELVGFAVEPRRVTAGETVNVTTYWRPSEPLPGDFTFFAQIVGADTTRYAAADVTPPLPTSSWAVGEVAELRLTLTVNGDTPPDVYPLIVGLYTRTAEGGFDRLQQVTPDGRLTDDFLTLTQVRVDAR</sequence>
<comment type="subcellular location">
    <subcellularLocation>
        <location evidence="1">Cell membrane</location>
        <topology evidence="1">Multi-pass membrane protein</topology>
    </subcellularLocation>
</comment>
<keyword evidence="4" id="KW-0808">Transferase</keyword>
<keyword evidence="11" id="KW-1185">Reference proteome</keyword>
<feature type="transmembrane region" description="Helical" evidence="8">
    <location>
        <begin position="464"/>
        <end position="485"/>
    </location>
</feature>
<evidence type="ECO:0000256" key="7">
    <source>
        <dbReference type="ARBA" id="ARBA00023136"/>
    </source>
</evidence>
<protein>
    <recommendedName>
        <fullName evidence="9">Glycosyltransferase RgtA/B/C/D-like domain-containing protein</fullName>
    </recommendedName>
</protein>
<evidence type="ECO:0000256" key="5">
    <source>
        <dbReference type="ARBA" id="ARBA00022692"/>
    </source>
</evidence>
<dbReference type="Proteomes" id="UP000215027">
    <property type="component" value="Chromosome I"/>
</dbReference>
<feature type="transmembrane region" description="Helical" evidence="8">
    <location>
        <begin position="506"/>
        <end position="527"/>
    </location>
</feature>
<keyword evidence="6 8" id="KW-1133">Transmembrane helix</keyword>
<evidence type="ECO:0000256" key="1">
    <source>
        <dbReference type="ARBA" id="ARBA00004651"/>
    </source>
</evidence>
<dbReference type="EMBL" id="LN890655">
    <property type="protein sequence ID" value="CUS02568.2"/>
    <property type="molecule type" value="Genomic_DNA"/>
</dbReference>
<evidence type="ECO:0000256" key="2">
    <source>
        <dbReference type="ARBA" id="ARBA00022475"/>
    </source>
</evidence>
<evidence type="ECO:0000313" key="10">
    <source>
        <dbReference type="EMBL" id="CUS02568.2"/>
    </source>
</evidence>
<dbReference type="GO" id="GO:0009103">
    <property type="term" value="P:lipopolysaccharide biosynthetic process"/>
    <property type="evidence" value="ECO:0007669"/>
    <property type="project" value="UniProtKB-ARBA"/>
</dbReference>
<feature type="transmembrane region" description="Helical" evidence="8">
    <location>
        <begin position="164"/>
        <end position="185"/>
    </location>
</feature>
<dbReference type="PANTHER" id="PTHR33908">
    <property type="entry name" value="MANNOSYLTRANSFERASE YKCB-RELATED"/>
    <property type="match status" value="1"/>
</dbReference>
<dbReference type="InterPro" id="IPR050297">
    <property type="entry name" value="LipidA_mod_glycosyltrf_83"/>
</dbReference>
<name>A0A160T199_9CHLR</name>
<feature type="domain" description="Glycosyltransferase RgtA/B/C/D-like" evidence="9">
    <location>
        <begin position="135"/>
        <end position="258"/>
    </location>
</feature>
<proteinExistence type="predicted"/>
<dbReference type="InterPro" id="IPR038731">
    <property type="entry name" value="RgtA/B/C-like"/>
</dbReference>
<keyword evidence="5 8" id="KW-0812">Transmembrane</keyword>
<evidence type="ECO:0000313" key="11">
    <source>
        <dbReference type="Proteomes" id="UP000215027"/>
    </source>
</evidence>
<dbReference type="OrthoDB" id="158419at2"/>
<reference evidence="10" key="1">
    <citation type="submission" date="2016-01" db="EMBL/GenBank/DDBJ databases">
        <authorList>
            <person name="Mcilroy J.S."/>
            <person name="Karst M S."/>
            <person name="Albertsen M."/>
        </authorList>
    </citation>
    <scope>NUCLEOTIDE SEQUENCE</scope>
    <source>
        <strain evidence="10">Cfx-K</strain>
    </source>
</reference>
<dbReference type="RefSeq" id="WP_095042167.1">
    <property type="nucleotide sequence ID" value="NZ_LN890655.1"/>
</dbReference>
<feature type="transmembrane region" description="Helical" evidence="8">
    <location>
        <begin position="392"/>
        <end position="410"/>
    </location>
</feature>
<keyword evidence="7 8" id="KW-0472">Membrane</keyword>
<keyword evidence="2" id="KW-1003">Cell membrane</keyword>
<dbReference type="Pfam" id="PF13231">
    <property type="entry name" value="PMT_2"/>
    <property type="match status" value="1"/>
</dbReference>
<dbReference type="KEGG" id="pbf:CFX0092_A0690"/>
<organism evidence="10 11">
    <name type="scientific">Candidatus Promineifilum breve</name>
    <dbReference type="NCBI Taxonomy" id="1806508"/>
    <lineage>
        <taxon>Bacteria</taxon>
        <taxon>Bacillati</taxon>
        <taxon>Chloroflexota</taxon>
        <taxon>Ardenticatenia</taxon>
        <taxon>Candidatus Promineifilales</taxon>
        <taxon>Candidatus Promineifilaceae</taxon>
        <taxon>Candidatus Promineifilum</taxon>
    </lineage>
</organism>
<evidence type="ECO:0000256" key="8">
    <source>
        <dbReference type="SAM" id="Phobius"/>
    </source>
</evidence>
<feature type="transmembrane region" description="Helical" evidence="8">
    <location>
        <begin position="126"/>
        <end position="152"/>
    </location>
</feature>
<feature type="transmembrane region" description="Helical" evidence="8">
    <location>
        <begin position="191"/>
        <end position="207"/>
    </location>
</feature>
<dbReference type="GO" id="GO:0005886">
    <property type="term" value="C:plasma membrane"/>
    <property type="evidence" value="ECO:0007669"/>
    <property type="project" value="UniProtKB-SubCell"/>
</dbReference>
<feature type="transmembrane region" description="Helical" evidence="8">
    <location>
        <begin position="309"/>
        <end position="329"/>
    </location>
</feature>
<evidence type="ECO:0000256" key="6">
    <source>
        <dbReference type="ARBA" id="ARBA00022989"/>
    </source>
</evidence>